<feature type="transmembrane region" description="Helical" evidence="2">
    <location>
        <begin position="48"/>
        <end position="68"/>
    </location>
</feature>
<sequence length="384" mass="44378">MKSTLSLGCSDTKEYSAAMRGNGSILSDESPTKKSRPQLHNSAVKRTMLTQAFCLFSVFGCGILISLYRTIHSISSTDLMTKPTSPARRSTMTLDEYPSWRTERRPQNDIAVFYNLYVNASTDEELIHVSNIIDEQFGSLQPWHRPVFVHSIGQEYPIPNTTLLQHHEHATEMVTLRSLWEYCHEEQNINASVVYLHSKGSFHPSAMNDQLRKFNTLGALSDDCSNMPHTCNVCSSRFSPFPHPHPPGNMWQAKCSYVKHLNDPAQFERDMKIVKHTTIGNIPVHPSCLGAERFAAEHWIHSHPYVEPCDLYINKRYGWGYEQLEEFVGIQDFQLVVGPRYPRSDWRIGCPHSDLNHRLNEYKILYNMVPKDDWWGWEFWMEEV</sequence>
<name>A0A9K3KU59_9STRA</name>
<evidence type="ECO:0000313" key="3">
    <source>
        <dbReference type="EMBL" id="KAG7349245.1"/>
    </source>
</evidence>
<keyword evidence="2" id="KW-0812">Transmembrane</keyword>
<keyword evidence="2" id="KW-1133">Transmembrane helix</keyword>
<proteinExistence type="predicted"/>
<protein>
    <submittedName>
        <fullName evidence="3">Uncharacterized protein</fullName>
    </submittedName>
</protein>
<dbReference type="EMBL" id="JAGRRH010000019">
    <property type="protein sequence ID" value="KAG7349245.1"/>
    <property type="molecule type" value="Genomic_DNA"/>
</dbReference>
<reference evidence="3" key="1">
    <citation type="journal article" date="2021" name="Sci. Rep.">
        <title>Diploid genomic architecture of Nitzschia inconspicua, an elite biomass production diatom.</title>
        <authorList>
            <person name="Oliver A."/>
            <person name="Podell S."/>
            <person name="Pinowska A."/>
            <person name="Traller J.C."/>
            <person name="Smith S.R."/>
            <person name="McClure R."/>
            <person name="Beliaev A."/>
            <person name="Bohutskyi P."/>
            <person name="Hill E.A."/>
            <person name="Rabines A."/>
            <person name="Zheng H."/>
            <person name="Allen L.Z."/>
            <person name="Kuo A."/>
            <person name="Grigoriev I.V."/>
            <person name="Allen A.E."/>
            <person name="Hazlebeck D."/>
            <person name="Allen E.E."/>
        </authorList>
    </citation>
    <scope>NUCLEOTIDE SEQUENCE</scope>
    <source>
        <strain evidence="3">Hildebrandi</strain>
    </source>
</reference>
<feature type="region of interest" description="Disordered" evidence="1">
    <location>
        <begin position="20"/>
        <end position="39"/>
    </location>
</feature>
<organism evidence="3 4">
    <name type="scientific">Nitzschia inconspicua</name>
    <dbReference type="NCBI Taxonomy" id="303405"/>
    <lineage>
        <taxon>Eukaryota</taxon>
        <taxon>Sar</taxon>
        <taxon>Stramenopiles</taxon>
        <taxon>Ochrophyta</taxon>
        <taxon>Bacillariophyta</taxon>
        <taxon>Bacillariophyceae</taxon>
        <taxon>Bacillariophycidae</taxon>
        <taxon>Bacillariales</taxon>
        <taxon>Bacillariaceae</taxon>
        <taxon>Nitzschia</taxon>
    </lineage>
</organism>
<dbReference type="AlphaFoldDB" id="A0A9K3KU59"/>
<evidence type="ECO:0000256" key="1">
    <source>
        <dbReference type="SAM" id="MobiDB-lite"/>
    </source>
</evidence>
<dbReference type="OrthoDB" id="45412at2759"/>
<keyword evidence="2" id="KW-0472">Membrane</keyword>
<evidence type="ECO:0000313" key="4">
    <source>
        <dbReference type="Proteomes" id="UP000693970"/>
    </source>
</evidence>
<reference evidence="3" key="2">
    <citation type="submission" date="2021-04" db="EMBL/GenBank/DDBJ databases">
        <authorList>
            <person name="Podell S."/>
        </authorList>
    </citation>
    <scope>NUCLEOTIDE SEQUENCE</scope>
    <source>
        <strain evidence="3">Hildebrandi</strain>
    </source>
</reference>
<dbReference type="Proteomes" id="UP000693970">
    <property type="component" value="Unassembled WGS sequence"/>
</dbReference>
<keyword evidence="4" id="KW-1185">Reference proteome</keyword>
<gene>
    <name evidence="3" type="ORF">IV203_011842</name>
</gene>
<comment type="caution">
    <text evidence="3">The sequence shown here is derived from an EMBL/GenBank/DDBJ whole genome shotgun (WGS) entry which is preliminary data.</text>
</comment>
<evidence type="ECO:0000256" key="2">
    <source>
        <dbReference type="SAM" id="Phobius"/>
    </source>
</evidence>
<accession>A0A9K3KU59</accession>